<dbReference type="PANTHER" id="PTHR43364">
    <property type="entry name" value="NADH-SPECIFIC METHYLGLYOXAL REDUCTASE-RELATED"/>
    <property type="match status" value="1"/>
</dbReference>
<dbReference type="Gene3D" id="3.20.20.100">
    <property type="entry name" value="NADP-dependent oxidoreductase domain"/>
    <property type="match status" value="1"/>
</dbReference>
<dbReference type="PRINTS" id="PR00069">
    <property type="entry name" value="ALDKETRDTASE"/>
</dbReference>
<keyword evidence="1" id="KW-0560">Oxidoreductase</keyword>
<dbReference type="Pfam" id="PF00248">
    <property type="entry name" value="Aldo_ket_red"/>
    <property type="match status" value="1"/>
</dbReference>
<comment type="caution">
    <text evidence="3">The sequence shown here is derived from an EMBL/GenBank/DDBJ whole genome shotgun (WGS) entry which is preliminary data.</text>
</comment>
<keyword evidence="4" id="KW-1185">Reference proteome</keyword>
<dbReference type="CDD" id="cd19082">
    <property type="entry name" value="AKR_AKR10A1_2"/>
    <property type="match status" value="1"/>
</dbReference>
<dbReference type="Proteomes" id="UP001523566">
    <property type="component" value="Unassembled WGS sequence"/>
</dbReference>
<dbReference type="EMBL" id="JAMZFW010000016">
    <property type="protein sequence ID" value="MCP1102999.1"/>
    <property type="molecule type" value="Genomic_DNA"/>
</dbReference>
<reference evidence="3 4" key="1">
    <citation type="journal article" date="2022" name="Genome Biol. Evol.">
        <title>Host diet, physiology and behaviors set the stage for Lachnospiraceae cladogenesis.</title>
        <authorList>
            <person name="Vera-Ponce De Leon A."/>
            <person name="Schneider M."/>
            <person name="Jahnes B.C."/>
            <person name="Sadowski V."/>
            <person name="Camuy-Velez L.A."/>
            <person name="Duan J."/>
            <person name="Sabree Z.L."/>
        </authorList>
    </citation>
    <scope>NUCLEOTIDE SEQUENCE [LARGE SCALE GENOMIC DNA]</scope>
    <source>
        <strain evidence="3 4">PAL113</strain>
    </source>
</reference>
<evidence type="ECO:0000313" key="4">
    <source>
        <dbReference type="Proteomes" id="UP001523566"/>
    </source>
</evidence>
<dbReference type="SUPFAM" id="SSF51430">
    <property type="entry name" value="NAD(P)-linked oxidoreductase"/>
    <property type="match status" value="1"/>
</dbReference>
<evidence type="ECO:0000259" key="2">
    <source>
        <dbReference type="Pfam" id="PF00248"/>
    </source>
</evidence>
<name>A0ABT1EBI7_9FIRM</name>
<proteinExistence type="predicted"/>
<dbReference type="RefSeq" id="WP_262066785.1">
    <property type="nucleotide sequence ID" value="NZ_JAMXOD010000016.1"/>
</dbReference>
<evidence type="ECO:0000313" key="3">
    <source>
        <dbReference type="EMBL" id="MCP1102999.1"/>
    </source>
</evidence>
<organism evidence="3 4">
    <name type="scientific">Aequitasia blattaphilus</name>
    <dbReference type="NCBI Taxonomy" id="2949332"/>
    <lineage>
        <taxon>Bacteria</taxon>
        <taxon>Bacillati</taxon>
        <taxon>Bacillota</taxon>
        <taxon>Clostridia</taxon>
        <taxon>Lachnospirales</taxon>
        <taxon>Lachnospiraceae</taxon>
        <taxon>Aequitasia</taxon>
    </lineage>
</organism>
<gene>
    <name evidence="3" type="ORF">NK125_11280</name>
</gene>
<feature type="domain" description="NADP-dependent oxidoreductase" evidence="2">
    <location>
        <begin position="16"/>
        <end position="315"/>
    </location>
</feature>
<dbReference type="PANTHER" id="PTHR43364:SF4">
    <property type="entry name" value="NAD(P)-LINKED OXIDOREDUCTASE SUPERFAMILY PROTEIN"/>
    <property type="match status" value="1"/>
</dbReference>
<dbReference type="InterPro" id="IPR020471">
    <property type="entry name" value="AKR"/>
</dbReference>
<evidence type="ECO:0000256" key="1">
    <source>
        <dbReference type="ARBA" id="ARBA00023002"/>
    </source>
</evidence>
<accession>A0ABT1EBI7</accession>
<sequence length="315" mass="35987">MKRVILQNTDLELSNVCYGTGNFGEKLSEEESFAVLDAFVLAGGNFIDTANVYCKWVPGLSNCSEQYIGKWLKERNAYHKVVIATKGGHYDFNAPGISRVNKKGILEDLEESLTSLGLDHIDFYWLHRDDENKPIGEIIDIMEDLKSKGKIRYYGASNYSLERMKEAKAYAKEKGIQGFSAVSNQWSMAKVNPGSNLNSDKSLVLMNEDYYQWHKESKMPIIPYSSSGNGYFQKRDKGIAMTEKLRDAYDNEINDENFKKLKELSKEKNESVFSLSIAWLLNQPFQVFPIVSVSKLEQLPDFIRASEIEMPKEEF</sequence>
<dbReference type="InterPro" id="IPR036812">
    <property type="entry name" value="NAD(P)_OxRdtase_dom_sf"/>
</dbReference>
<dbReference type="InterPro" id="IPR023210">
    <property type="entry name" value="NADP_OxRdtase_dom"/>
</dbReference>
<protein>
    <submittedName>
        <fullName evidence="3">Aldo/keto reductase</fullName>
    </submittedName>
</protein>
<dbReference type="InterPro" id="IPR050523">
    <property type="entry name" value="AKR_Detox_Biosynth"/>
</dbReference>